<proteinExistence type="predicted"/>
<evidence type="ECO:0000259" key="1">
    <source>
        <dbReference type="Pfam" id="PF18765"/>
    </source>
</evidence>
<feature type="domain" description="Polymerase beta nucleotidyltransferase" evidence="1">
    <location>
        <begin position="29"/>
        <end position="103"/>
    </location>
</feature>
<dbReference type="Gene3D" id="3.30.460.10">
    <property type="entry name" value="Beta Polymerase, domain 2"/>
    <property type="match status" value="1"/>
</dbReference>
<reference evidence="2 3" key="1">
    <citation type="submission" date="2017-05" db="EMBL/GenBank/DDBJ databases">
        <authorList>
            <person name="Varghese N."/>
            <person name="Submissions S."/>
        </authorList>
    </citation>
    <scope>NUCLEOTIDE SEQUENCE [LARGE SCALE GENOMIC DNA]</scope>
    <source>
        <strain evidence="2 3">DSM 15522</strain>
    </source>
</reference>
<dbReference type="SUPFAM" id="SSF81301">
    <property type="entry name" value="Nucleotidyltransferase"/>
    <property type="match status" value="1"/>
</dbReference>
<dbReference type="EMBL" id="FXUB01000004">
    <property type="protein sequence ID" value="SMP15527.1"/>
    <property type="molecule type" value="Genomic_DNA"/>
</dbReference>
<name>A0ABY1NQF0_9BACT</name>
<dbReference type="InterPro" id="IPR043519">
    <property type="entry name" value="NT_sf"/>
</dbReference>
<protein>
    <submittedName>
        <fullName evidence="2">Nucleotidyltransferase domain-containing protein</fullName>
    </submittedName>
</protein>
<comment type="caution">
    <text evidence="2">The sequence shown here is derived from an EMBL/GenBank/DDBJ whole genome shotgun (WGS) entry which is preliminary data.</text>
</comment>
<gene>
    <name evidence="2" type="ORF">SAMN06265339_1399</name>
</gene>
<dbReference type="PANTHER" id="PTHR43852:SF3">
    <property type="entry name" value="NUCLEOTIDYLTRANSFERASE"/>
    <property type="match status" value="1"/>
</dbReference>
<dbReference type="InterPro" id="IPR041633">
    <property type="entry name" value="Polbeta"/>
</dbReference>
<dbReference type="CDD" id="cd05403">
    <property type="entry name" value="NT_KNTase_like"/>
    <property type="match status" value="1"/>
</dbReference>
<evidence type="ECO:0000313" key="2">
    <source>
        <dbReference type="EMBL" id="SMP15527.1"/>
    </source>
</evidence>
<dbReference type="RefSeq" id="WP_283400849.1">
    <property type="nucleotide sequence ID" value="NZ_FXUB01000004.1"/>
</dbReference>
<dbReference type="Proteomes" id="UP001157911">
    <property type="component" value="Unassembled WGS sequence"/>
</dbReference>
<accession>A0ABY1NQF0</accession>
<dbReference type="InterPro" id="IPR052930">
    <property type="entry name" value="TA_antitoxin_MntA"/>
</dbReference>
<dbReference type="PANTHER" id="PTHR43852">
    <property type="entry name" value="NUCLEOTIDYLTRANSFERASE"/>
    <property type="match status" value="1"/>
</dbReference>
<evidence type="ECO:0000313" key="3">
    <source>
        <dbReference type="Proteomes" id="UP001157911"/>
    </source>
</evidence>
<keyword evidence="3" id="KW-1185">Reference proteome</keyword>
<dbReference type="Pfam" id="PF18765">
    <property type="entry name" value="Polbeta"/>
    <property type="match status" value="1"/>
</dbReference>
<sequence length="111" mass="12521">MAKSVKPLTDEEILKKVVEIVSCRLPEVSVYIFGSRAKGTYKYNSDFDIALEGEEKIPPATLAQIREELDNLPTLKSFDLIDLKRTSTKFAEAVKRTGVILYDGRRVKDKA</sequence>
<organism evidence="2 3">
    <name type="scientific">Desulfurobacterium pacificum</name>
    <dbReference type="NCBI Taxonomy" id="240166"/>
    <lineage>
        <taxon>Bacteria</taxon>
        <taxon>Pseudomonadati</taxon>
        <taxon>Aquificota</taxon>
        <taxon>Aquificia</taxon>
        <taxon>Desulfurobacteriales</taxon>
        <taxon>Desulfurobacteriaceae</taxon>
        <taxon>Desulfurobacterium</taxon>
    </lineage>
</organism>